<dbReference type="InParanoid" id="C7Q2I6"/>
<reference evidence="7 8" key="1">
    <citation type="journal article" date="2009" name="Stand. Genomic Sci.">
        <title>Complete genome sequence of Catenulispora acidiphila type strain (ID 139908).</title>
        <authorList>
            <person name="Copeland A."/>
            <person name="Lapidus A."/>
            <person name="Glavina Del Rio T."/>
            <person name="Nolan M."/>
            <person name="Lucas S."/>
            <person name="Chen F."/>
            <person name="Tice H."/>
            <person name="Cheng J.F."/>
            <person name="Bruce D."/>
            <person name="Goodwin L."/>
            <person name="Pitluck S."/>
            <person name="Mikhailova N."/>
            <person name="Pati A."/>
            <person name="Ivanova N."/>
            <person name="Mavromatis K."/>
            <person name="Chen A."/>
            <person name="Palaniappan K."/>
            <person name="Chain P."/>
            <person name="Land M."/>
            <person name="Hauser L."/>
            <person name="Chang Y.J."/>
            <person name="Jeffries C.D."/>
            <person name="Chertkov O."/>
            <person name="Brettin T."/>
            <person name="Detter J.C."/>
            <person name="Han C."/>
            <person name="Ali Z."/>
            <person name="Tindall B.J."/>
            <person name="Goker M."/>
            <person name="Bristow J."/>
            <person name="Eisen J.A."/>
            <person name="Markowitz V."/>
            <person name="Hugenholtz P."/>
            <person name="Kyrpides N.C."/>
            <person name="Klenk H.P."/>
        </authorList>
    </citation>
    <scope>NUCLEOTIDE SEQUENCE [LARGE SCALE GENOMIC DNA]</scope>
    <source>
        <strain evidence="8">DSM 44928 / JCM 14897 / NBRC 102108 / NRRL B-24433 / ID139908</strain>
    </source>
</reference>
<keyword evidence="3 4" id="KW-0378">Hydrolase</keyword>
<dbReference type="InterPro" id="IPR020476">
    <property type="entry name" value="Nudix_hydrolase"/>
</dbReference>
<dbReference type="eggNOG" id="COG1051">
    <property type="taxonomic scope" value="Bacteria"/>
</dbReference>
<dbReference type="PROSITE" id="PS00893">
    <property type="entry name" value="NUDIX_BOX"/>
    <property type="match status" value="1"/>
</dbReference>
<dbReference type="InterPro" id="IPR020084">
    <property type="entry name" value="NUDIX_hydrolase_CS"/>
</dbReference>
<dbReference type="PANTHER" id="PTHR11839">
    <property type="entry name" value="UDP/ADP-SUGAR PYROPHOSPHATASE"/>
    <property type="match status" value="1"/>
</dbReference>
<dbReference type="InterPro" id="IPR000086">
    <property type="entry name" value="NUDIX_hydrolase_dom"/>
</dbReference>
<name>C7Q2I6_CATAD</name>
<comment type="cofactor">
    <cofactor evidence="1">
        <name>Mg(2+)</name>
        <dbReference type="ChEBI" id="CHEBI:18420"/>
    </cofactor>
</comment>
<dbReference type="EMBL" id="CP001700">
    <property type="protein sequence ID" value="ACU69828.1"/>
    <property type="molecule type" value="Genomic_DNA"/>
</dbReference>
<dbReference type="STRING" id="479433.Caci_0896"/>
<sequence length="208" mass="23294">MSDPEPTPSHATPEATSGDTLRDLPHPVRSRSQWTVHGERPVYENPWIDVLLAEVELADGTRFEHHVVRTRSAAGCVVTRTEAGREEVLLIWRHRFAIDKWVWEIPSGLIEEGEDPAEAARREVEEETGWRVSDVTPLLTFHPVGGMLRTQYRLFRAIGAEHIGEPTEQNEAEKVAWIPLDEVLGLIDAGQIATSSSLVGLLRVLTRS</sequence>
<dbReference type="Pfam" id="PF00293">
    <property type="entry name" value="NUDIX"/>
    <property type="match status" value="1"/>
</dbReference>
<evidence type="ECO:0000313" key="8">
    <source>
        <dbReference type="Proteomes" id="UP000000851"/>
    </source>
</evidence>
<evidence type="ECO:0000256" key="3">
    <source>
        <dbReference type="ARBA" id="ARBA00022801"/>
    </source>
</evidence>
<dbReference type="PROSITE" id="PS51462">
    <property type="entry name" value="NUDIX"/>
    <property type="match status" value="1"/>
</dbReference>
<dbReference type="GO" id="GO:0016462">
    <property type="term" value="F:pyrophosphatase activity"/>
    <property type="evidence" value="ECO:0007669"/>
    <property type="project" value="UniProtKB-ARBA"/>
</dbReference>
<dbReference type="SUPFAM" id="SSF55811">
    <property type="entry name" value="Nudix"/>
    <property type="match status" value="1"/>
</dbReference>
<gene>
    <name evidence="7" type="ordered locus">Caci_0896</name>
</gene>
<evidence type="ECO:0000313" key="7">
    <source>
        <dbReference type="EMBL" id="ACU69828.1"/>
    </source>
</evidence>
<dbReference type="InterPro" id="IPR015797">
    <property type="entry name" value="NUDIX_hydrolase-like_dom_sf"/>
</dbReference>
<feature type="region of interest" description="Disordered" evidence="5">
    <location>
        <begin position="1"/>
        <end position="30"/>
    </location>
</feature>
<dbReference type="GO" id="GO:0005829">
    <property type="term" value="C:cytosol"/>
    <property type="evidence" value="ECO:0007669"/>
    <property type="project" value="TreeGrafter"/>
</dbReference>
<dbReference type="KEGG" id="cai:Caci_0896"/>
<dbReference type="CDD" id="cd03424">
    <property type="entry name" value="NUDIX_ADPRase_Nudt5_UGPPase_Nudt14"/>
    <property type="match status" value="1"/>
</dbReference>
<evidence type="ECO:0000259" key="6">
    <source>
        <dbReference type="PROSITE" id="PS51462"/>
    </source>
</evidence>
<dbReference type="Gene3D" id="3.90.79.10">
    <property type="entry name" value="Nucleoside Triphosphate Pyrophosphohydrolase"/>
    <property type="match status" value="1"/>
</dbReference>
<dbReference type="PANTHER" id="PTHR11839:SF18">
    <property type="entry name" value="NUDIX HYDROLASE DOMAIN-CONTAINING PROTEIN"/>
    <property type="match status" value="1"/>
</dbReference>
<dbReference type="OrthoDB" id="177518at2"/>
<organism evidence="7 8">
    <name type="scientific">Catenulispora acidiphila (strain DSM 44928 / JCM 14897 / NBRC 102108 / NRRL B-24433 / ID139908)</name>
    <dbReference type="NCBI Taxonomy" id="479433"/>
    <lineage>
        <taxon>Bacteria</taxon>
        <taxon>Bacillati</taxon>
        <taxon>Actinomycetota</taxon>
        <taxon>Actinomycetes</taxon>
        <taxon>Catenulisporales</taxon>
        <taxon>Catenulisporaceae</taxon>
        <taxon>Catenulispora</taxon>
    </lineage>
</organism>
<evidence type="ECO:0000256" key="2">
    <source>
        <dbReference type="ARBA" id="ARBA00005582"/>
    </source>
</evidence>
<evidence type="ECO:0000256" key="1">
    <source>
        <dbReference type="ARBA" id="ARBA00001946"/>
    </source>
</evidence>
<evidence type="ECO:0000256" key="5">
    <source>
        <dbReference type="SAM" id="MobiDB-lite"/>
    </source>
</evidence>
<dbReference type="GO" id="GO:0019693">
    <property type="term" value="P:ribose phosphate metabolic process"/>
    <property type="evidence" value="ECO:0007669"/>
    <property type="project" value="TreeGrafter"/>
</dbReference>
<dbReference type="GO" id="GO:0006753">
    <property type="term" value="P:nucleoside phosphate metabolic process"/>
    <property type="evidence" value="ECO:0007669"/>
    <property type="project" value="TreeGrafter"/>
</dbReference>
<dbReference type="AlphaFoldDB" id="C7Q2I6"/>
<keyword evidence="8" id="KW-1185">Reference proteome</keyword>
<dbReference type="PRINTS" id="PR00502">
    <property type="entry name" value="NUDIXFAMILY"/>
</dbReference>
<dbReference type="HOGENOM" id="CLU_062658_5_2_11"/>
<protein>
    <submittedName>
        <fullName evidence="7">NUDIX hydrolase</fullName>
    </submittedName>
</protein>
<evidence type="ECO:0000256" key="4">
    <source>
        <dbReference type="RuleBase" id="RU003476"/>
    </source>
</evidence>
<dbReference type="RefSeq" id="WP_012785123.1">
    <property type="nucleotide sequence ID" value="NC_013131.1"/>
</dbReference>
<accession>C7Q2I6</accession>
<feature type="domain" description="Nudix hydrolase" evidence="6">
    <location>
        <begin position="69"/>
        <end position="200"/>
    </location>
</feature>
<comment type="similarity">
    <text evidence="2 4">Belongs to the Nudix hydrolase family.</text>
</comment>
<dbReference type="Proteomes" id="UP000000851">
    <property type="component" value="Chromosome"/>
</dbReference>
<proteinExistence type="inferred from homology"/>